<keyword evidence="1 5" id="KW-0349">Heme</keyword>
<dbReference type="Gene3D" id="3.10.120.10">
    <property type="entry name" value="Cytochrome b5-like heme/steroid binding domain"/>
    <property type="match status" value="1"/>
</dbReference>
<proteinExistence type="inferred from homology"/>
<reference evidence="7 8" key="1">
    <citation type="journal article" date="2014" name="Curr. Biol.">
        <title>The genome of the clonal raider ant Cerapachys biroi.</title>
        <authorList>
            <person name="Oxley P.R."/>
            <person name="Ji L."/>
            <person name="Fetter-Pruneda I."/>
            <person name="McKenzie S.K."/>
            <person name="Li C."/>
            <person name="Hu H."/>
            <person name="Zhang G."/>
            <person name="Kronauer D.J."/>
        </authorList>
    </citation>
    <scope>NUCLEOTIDE SEQUENCE [LARGE SCALE GENOMIC DNA]</scope>
</reference>
<dbReference type="GO" id="GO:0020037">
    <property type="term" value="F:heme binding"/>
    <property type="evidence" value="ECO:0007669"/>
    <property type="project" value="UniProtKB-UniRule"/>
</dbReference>
<dbReference type="InterPro" id="IPR001199">
    <property type="entry name" value="Cyt_B5-like_heme/steroid-bd"/>
</dbReference>
<keyword evidence="3 5" id="KW-0408">Iron</keyword>
<keyword evidence="8" id="KW-1185">Reference proteome</keyword>
<dbReference type="GO" id="GO:0016020">
    <property type="term" value="C:membrane"/>
    <property type="evidence" value="ECO:0007669"/>
    <property type="project" value="TreeGrafter"/>
</dbReference>
<protein>
    <submittedName>
        <fullName evidence="7">Cytochrome b5</fullName>
    </submittedName>
</protein>
<evidence type="ECO:0000256" key="3">
    <source>
        <dbReference type="ARBA" id="ARBA00023004"/>
    </source>
</evidence>
<dbReference type="AlphaFoldDB" id="A0A026X1H4"/>
<evidence type="ECO:0000256" key="2">
    <source>
        <dbReference type="ARBA" id="ARBA00022723"/>
    </source>
</evidence>
<accession>A0A026X1H4</accession>
<dbReference type="OrthoDB" id="260519at2759"/>
<dbReference type="InterPro" id="IPR018506">
    <property type="entry name" value="Cyt_B5_heme-BS"/>
</dbReference>
<dbReference type="PRINTS" id="PR00363">
    <property type="entry name" value="CYTOCHROMEB5"/>
</dbReference>
<comment type="similarity">
    <text evidence="4 5">Belongs to the cytochrome b5 family.</text>
</comment>
<dbReference type="PROSITE" id="PS00191">
    <property type="entry name" value="CYTOCHROME_B5_1"/>
    <property type="match status" value="1"/>
</dbReference>
<gene>
    <name evidence="7" type="ORF">X777_04682</name>
</gene>
<evidence type="ECO:0000313" key="8">
    <source>
        <dbReference type="Proteomes" id="UP000053097"/>
    </source>
</evidence>
<dbReference type="EMBL" id="KK107039">
    <property type="protein sequence ID" value="EZA61871.1"/>
    <property type="molecule type" value="Genomic_DNA"/>
</dbReference>
<name>A0A026X1H4_OOCBI</name>
<evidence type="ECO:0000259" key="6">
    <source>
        <dbReference type="PROSITE" id="PS50255"/>
    </source>
</evidence>
<keyword evidence="2 5" id="KW-0479">Metal-binding</keyword>
<sequence length="77" mass="8627">MNRKVYDLTRFVKEHPGGEEVLLEVAGSDGTKCFDSIGHSEEAKLRRKIYMIGELAEGETASKKVNQLEKKAGLIYL</sequence>
<dbReference type="SMART" id="SM01117">
    <property type="entry name" value="Cyt-b5"/>
    <property type="match status" value="1"/>
</dbReference>
<organism evidence="7 8">
    <name type="scientific">Ooceraea biroi</name>
    <name type="common">Clonal raider ant</name>
    <name type="synonym">Cerapachys biroi</name>
    <dbReference type="NCBI Taxonomy" id="2015173"/>
    <lineage>
        <taxon>Eukaryota</taxon>
        <taxon>Metazoa</taxon>
        <taxon>Ecdysozoa</taxon>
        <taxon>Arthropoda</taxon>
        <taxon>Hexapoda</taxon>
        <taxon>Insecta</taxon>
        <taxon>Pterygota</taxon>
        <taxon>Neoptera</taxon>
        <taxon>Endopterygota</taxon>
        <taxon>Hymenoptera</taxon>
        <taxon>Apocrita</taxon>
        <taxon>Aculeata</taxon>
        <taxon>Formicoidea</taxon>
        <taxon>Formicidae</taxon>
        <taxon>Dorylinae</taxon>
        <taxon>Ooceraea</taxon>
    </lineage>
</organism>
<evidence type="ECO:0000256" key="4">
    <source>
        <dbReference type="ARBA" id="ARBA00038168"/>
    </source>
</evidence>
<dbReference type="PANTHER" id="PTHR19359:SF14">
    <property type="entry name" value="CYTOCHROME B5 A"/>
    <property type="match status" value="1"/>
</dbReference>
<dbReference type="Pfam" id="PF00173">
    <property type="entry name" value="Cyt-b5"/>
    <property type="match status" value="1"/>
</dbReference>
<dbReference type="SUPFAM" id="SSF55856">
    <property type="entry name" value="Cytochrome b5-like heme/steroid binding domain"/>
    <property type="match status" value="1"/>
</dbReference>
<evidence type="ECO:0000256" key="5">
    <source>
        <dbReference type="RuleBase" id="RU362121"/>
    </source>
</evidence>
<evidence type="ECO:0000313" key="7">
    <source>
        <dbReference type="EMBL" id="EZA61871.1"/>
    </source>
</evidence>
<dbReference type="PROSITE" id="PS50255">
    <property type="entry name" value="CYTOCHROME_B5_2"/>
    <property type="match status" value="1"/>
</dbReference>
<dbReference type="InterPro" id="IPR050668">
    <property type="entry name" value="Cytochrome_b5"/>
</dbReference>
<dbReference type="GO" id="GO:0046872">
    <property type="term" value="F:metal ion binding"/>
    <property type="evidence" value="ECO:0007669"/>
    <property type="project" value="UniProtKB-UniRule"/>
</dbReference>
<dbReference type="InterPro" id="IPR036400">
    <property type="entry name" value="Cyt_B5-like_heme/steroid_sf"/>
</dbReference>
<evidence type="ECO:0000256" key="1">
    <source>
        <dbReference type="ARBA" id="ARBA00022617"/>
    </source>
</evidence>
<feature type="domain" description="Cytochrome b5 heme-binding" evidence="6">
    <location>
        <begin position="1"/>
        <end position="56"/>
    </location>
</feature>
<dbReference type="Proteomes" id="UP000053097">
    <property type="component" value="Unassembled WGS sequence"/>
</dbReference>
<dbReference type="STRING" id="2015173.A0A026X1H4"/>
<dbReference type="PANTHER" id="PTHR19359">
    <property type="entry name" value="CYTOCHROME B5"/>
    <property type="match status" value="1"/>
</dbReference>